<keyword evidence="3 6" id="KW-0812">Transmembrane</keyword>
<sequence>MSSSRQRGDKEDNDRRSGDGASLRLLYTNADGLAVAATVWIRHQIILDFCNKNLTKKNLPSLSRIAMYIGFAASLGPSIVGNFQSSNVGSVHGIGAFLAFGVGGVYMWFQAVMSYHLEPYVNSRAVSILRVLFSIIASCMSILTIVFSTLHSIANDDVVYWATGPWWMFKREKWAYHIMASATEWILAASFSALLLTLVP</sequence>
<dbReference type="Proteomes" id="UP001381693">
    <property type="component" value="Unassembled WGS sequence"/>
</dbReference>
<comment type="subcellular location">
    <subcellularLocation>
        <location evidence="1">Endomembrane system</location>
        <topology evidence="1">Multi-pass membrane protein</topology>
    </subcellularLocation>
</comment>
<comment type="caution">
    <text evidence="8">The sequence shown here is derived from an EMBL/GenBank/DDBJ whole genome shotgun (WGS) entry which is preliminary data.</text>
</comment>
<evidence type="ECO:0000256" key="4">
    <source>
        <dbReference type="ARBA" id="ARBA00022989"/>
    </source>
</evidence>
<name>A0AAN9AC22_HALRR</name>
<organism evidence="8 9">
    <name type="scientific">Halocaridina rubra</name>
    <name type="common">Hawaiian red shrimp</name>
    <dbReference type="NCBI Taxonomy" id="373956"/>
    <lineage>
        <taxon>Eukaryota</taxon>
        <taxon>Metazoa</taxon>
        <taxon>Ecdysozoa</taxon>
        <taxon>Arthropoda</taxon>
        <taxon>Crustacea</taxon>
        <taxon>Multicrustacea</taxon>
        <taxon>Malacostraca</taxon>
        <taxon>Eumalacostraca</taxon>
        <taxon>Eucarida</taxon>
        <taxon>Decapoda</taxon>
        <taxon>Pleocyemata</taxon>
        <taxon>Caridea</taxon>
        <taxon>Atyoidea</taxon>
        <taxon>Atyidae</taxon>
        <taxon>Halocaridina</taxon>
    </lineage>
</organism>
<accession>A0AAN9AC22</accession>
<dbReference type="InterPro" id="IPR019402">
    <property type="entry name" value="CWH43_N"/>
</dbReference>
<evidence type="ECO:0000256" key="2">
    <source>
        <dbReference type="ARBA" id="ARBA00006565"/>
    </source>
</evidence>
<dbReference type="InterPro" id="IPR050911">
    <property type="entry name" value="DRAM/TMEM150_Autophagy_Mod"/>
</dbReference>
<evidence type="ECO:0000313" key="9">
    <source>
        <dbReference type="Proteomes" id="UP001381693"/>
    </source>
</evidence>
<feature type="transmembrane region" description="Helical" evidence="6">
    <location>
        <begin position="129"/>
        <end position="154"/>
    </location>
</feature>
<feature type="transmembrane region" description="Helical" evidence="6">
    <location>
        <begin position="174"/>
        <end position="199"/>
    </location>
</feature>
<feature type="domain" description="CWH43-like N-terminal" evidence="7">
    <location>
        <begin position="34"/>
        <end position="198"/>
    </location>
</feature>
<evidence type="ECO:0000256" key="5">
    <source>
        <dbReference type="ARBA" id="ARBA00023136"/>
    </source>
</evidence>
<evidence type="ECO:0000259" key="7">
    <source>
        <dbReference type="Pfam" id="PF10277"/>
    </source>
</evidence>
<evidence type="ECO:0000256" key="6">
    <source>
        <dbReference type="SAM" id="Phobius"/>
    </source>
</evidence>
<proteinExistence type="inferred from homology"/>
<feature type="transmembrane region" description="Helical" evidence="6">
    <location>
        <begin position="65"/>
        <end position="83"/>
    </location>
</feature>
<dbReference type="EMBL" id="JAXCGZ010006127">
    <property type="protein sequence ID" value="KAK7080110.1"/>
    <property type="molecule type" value="Genomic_DNA"/>
</dbReference>
<keyword evidence="4 6" id="KW-1133">Transmembrane helix</keyword>
<dbReference type="Pfam" id="PF10277">
    <property type="entry name" value="Frag1"/>
    <property type="match status" value="1"/>
</dbReference>
<protein>
    <recommendedName>
        <fullName evidence="7">CWH43-like N-terminal domain-containing protein</fullName>
    </recommendedName>
</protein>
<dbReference type="PANTHER" id="PTHR21324:SF2">
    <property type="entry name" value="EG:22E5.9 PROTEIN"/>
    <property type="match status" value="1"/>
</dbReference>
<evidence type="ECO:0000256" key="3">
    <source>
        <dbReference type="ARBA" id="ARBA00022692"/>
    </source>
</evidence>
<evidence type="ECO:0000256" key="1">
    <source>
        <dbReference type="ARBA" id="ARBA00004127"/>
    </source>
</evidence>
<dbReference type="PANTHER" id="PTHR21324">
    <property type="entry name" value="FASTING-INDUCIBLE INTEGRAL MEMBRANE PROTEIN TM6P1-RELATED"/>
    <property type="match status" value="1"/>
</dbReference>
<reference evidence="8 9" key="1">
    <citation type="submission" date="2023-11" db="EMBL/GenBank/DDBJ databases">
        <title>Halocaridina rubra genome assembly.</title>
        <authorList>
            <person name="Smith C."/>
        </authorList>
    </citation>
    <scope>NUCLEOTIDE SEQUENCE [LARGE SCALE GENOMIC DNA]</scope>
    <source>
        <strain evidence="8">EP-1</strain>
        <tissue evidence="8">Whole</tissue>
    </source>
</reference>
<dbReference type="AlphaFoldDB" id="A0AAN9AC22"/>
<comment type="similarity">
    <text evidence="2">Belongs to the DRAM/TMEM150 family.</text>
</comment>
<dbReference type="GO" id="GO:0012505">
    <property type="term" value="C:endomembrane system"/>
    <property type="evidence" value="ECO:0007669"/>
    <property type="project" value="UniProtKB-SubCell"/>
</dbReference>
<feature type="non-terminal residue" evidence="8">
    <location>
        <position position="200"/>
    </location>
</feature>
<keyword evidence="9" id="KW-1185">Reference proteome</keyword>
<evidence type="ECO:0000313" key="8">
    <source>
        <dbReference type="EMBL" id="KAK7080110.1"/>
    </source>
</evidence>
<feature type="transmembrane region" description="Helical" evidence="6">
    <location>
        <begin position="89"/>
        <end position="109"/>
    </location>
</feature>
<keyword evidence="5 6" id="KW-0472">Membrane</keyword>
<gene>
    <name evidence="8" type="ORF">SK128_019246</name>
</gene>